<evidence type="ECO:0000313" key="1">
    <source>
        <dbReference type="EMBL" id="OGG26738.1"/>
    </source>
</evidence>
<reference evidence="1 2" key="1">
    <citation type="journal article" date="2016" name="Nat. Commun.">
        <title>Thousands of microbial genomes shed light on interconnected biogeochemical processes in an aquifer system.</title>
        <authorList>
            <person name="Anantharaman K."/>
            <person name="Brown C.T."/>
            <person name="Hug L.A."/>
            <person name="Sharon I."/>
            <person name="Castelle C.J."/>
            <person name="Probst A.J."/>
            <person name="Thomas B.C."/>
            <person name="Singh A."/>
            <person name="Wilkins M.J."/>
            <person name="Karaoz U."/>
            <person name="Brodie E.L."/>
            <person name="Williams K.H."/>
            <person name="Hubbard S.S."/>
            <person name="Banfield J.F."/>
        </authorList>
    </citation>
    <scope>NUCLEOTIDE SEQUENCE [LARGE SCALE GENOMIC DNA]</scope>
</reference>
<accession>A0A1F6APZ8</accession>
<dbReference type="Proteomes" id="UP000176609">
    <property type="component" value="Unassembled WGS sequence"/>
</dbReference>
<organism evidence="1 2">
    <name type="scientific">Candidatus Gottesmanbacteria bacterium RIFCSPLOWO2_01_FULL_39_12b</name>
    <dbReference type="NCBI Taxonomy" id="1798388"/>
    <lineage>
        <taxon>Bacteria</taxon>
        <taxon>Candidatus Gottesmaniibacteriota</taxon>
    </lineage>
</organism>
<gene>
    <name evidence="1" type="ORF">A2960_01025</name>
</gene>
<dbReference type="EMBL" id="MFJR01000007">
    <property type="protein sequence ID" value="OGG26738.1"/>
    <property type="molecule type" value="Genomic_DNA"/>
</dbReference>
<sequence>MKLYISLILLTVFMFLTLSQFPKDLYRKSADSFPVMLEQARKASSQLDLPRNNFNIIILREQGGILGYEYRYLMRVLGYRADDEFSYQLSKYLLSISEKGEINWQRENSWELDQFGKKTLLKKHSEGKSIWYLFKKNEIN</sequence>
<name>A0A1F6APZ8_9BACT</name>
<evidence type="ECO:0000313" key="2">
    <source>
        <dbReference type="Proteomes" id="UP000176609"/>
    </source>
</evidence>
<comment type="caution">
    <text evidence="1">The sequence shown here is derived from an EMBL/GenBank/DDBJ whole genome shotgun (WGS) entry which is preliminary data.</text>
</comment>
<dbReference type="AlphaFoldDB" id="A0A1F6APZ8"/>
<protein>
    <submittedName>
        <fullName evidence="1">Uncharacterized protein</fullName>
    </submittedName>
</protein>
<proteinExistence type="predicted"/>